<proteinExistence type="predicted"/>
<dbReference type="PROSITE" id="PS50297">
    <property type="entry name" value="ANK_REP_REGION"/>
    <property type="match status" value="5"/>
</dbReference>
<sequence length="525" mass="59414">MSLVRLACEHGSSNVFKLLLKQGAGVNEKDKDGRYLLFVSMCKGFDDISECLVLKGTPIARSNEDKFQALDSVFNKFKRKQREKKDTKGTIRNERLLSLLISKGYTDNVLIPNAFNLYNWQVSTLRNEWTHCDFTVWDGVKYVQSLQLIENFIYLLNFTAADEKEMIEELQKWRKNEQINKGIKPNINSENMKITFKRTSLVVNPEPKYKDESVQTPEEDIYALLPDVIESLKSMNRLEDFKSTLIAIVNGHLFNNIAFHLLLDVGNFFSQSTIHNTRYSEETILFWLTIQKLFKGKDIIFFRGYKGQGLSSEQSIKPEECKTTTGLIPSLFHAYVAMMNLLIFFISVGADVDGQVGFFTPLTAACHSGHLQTVEILLKKGSNINNSNTQGETPLYTACVGSHYNLVKLLIEKEADINKQNKFSCTPLHASFDSDGKTPLHAACCFGNTDIVNLFIWKRADLDMIDVDLETPLHKACRKGKIDVIQNLLAFGADITKTNRDVQTAAHIAKSEGAVFDECILKALE</sequence>
<dbReference type="PANTHER" id="PTHR24171">
    <property type="entry name" value="ANKYRIN REPEAT DOMAIN-CONTAINING PROTEIN 39-RELATED"/>
    <property type="match status" value="1"/>
</dbReference>
<evidence type="ECO:0000256" key="2">
    <source>
        <dbReference type="ARBA" id="ARBA00023043"/>
    </source>
</evidence>
<accession>A0A8S3TSN2</accession>
<protein>
    <submittedName>
        <fullName evidence="4">Uncharacterized protein</fullName>
    </submittedName>
</protein>
<comment type="caution">
    <text evidence="4">The sequence shown here is derived from an EMBL/GenBank/DDBJ whole genome shotgun (WGS) entry which is preliminary data.</text>
</comment>
<dbReference type="PRINTS" id="PR01415">
    <property type="entry name" value="ANKYRIN"/>
</dbReference>
<dbReference type="InterPro" id="IPR002110">
    <property type="entry name" value="Ankyrin_rpt"/>
</dbReference>
<dbReference type="Pfam" id="PF12796">
    <property type="entry name" value="Ank_2"/>
    <property type="match status" value="2"/>
</dbReference>
<dbReference type="SUPFAM" id="SSF48403">
    <property type="entry name" value="Ankyrin repeat"/>
    <property type="match status" value="1"/>
</dbReference>
<dbReference type="SMART" id="SM00248">
    <property type="entry name" value="ANK"/>
    <property type="match status" value="6"/>
</dbReference>
<dbReference type="EMBL" id="CAJPWZ010002237">
    <property type="protein sequence ID" value="CAG2234370.1"/>
    <property type="molecule type" value="Genomic_DNA"/>
</dbReference>
<dbReference type="PROSITE" id="PS50088">
    <property type="entry name" value="ANK_REPEAT"/>
    <property type="match status" value="5"/>
</dbReference>
<dbReference type="OrthoDB" id="6205862at2759"/>
<evidence type="ECO:0000313" key="5">
    <source>
        <dbReference type="Proteomes" id="UP000683360"/>
    </source>
</evidence>
<feature type="repeat" description="ANK" evidence="3">
    <location>
        <begin position="1"/>
        <end position="31"/>
    </location>
</feature>
<keyword evidence="5" id="KW-1185">Reference proteome</keyword>
<feature type="repeat" description="ANK" evidence="3">
    <location>
        <begin position="357"/>
        <end position="389"/>
    </location>
</feature>
<dbReference type="Gene3D" id="1.25.40.20">
    <property type="entry name" value="Ankyrin repeat-containing domain"/>
    <property type="match status" value="3"/>
</dbReference>
<keyword evidence="1" id="KW-0677">Repeat</keyword>
<dbReference type="Proteomes" id="UP000683360">
    <property type="component" value="Unassembled WGS sequence"/>
</dbReference>
<keyword evidence="2 3" id="KW-0040">ANK repeat</keyword>
<feature type="repeat" description="ANK" evidence="3">
    <location>
        <begin position="390"/>
        <end position="422"/>
    </location>
</feature>
<dbReference type="AlphaFoldDB" id="A0A8S3TSN2"/>
<feature type="repeat" description="ANK" evidence="3">
    <location>
        <begin position="468"/>
        <end position="500"/>
    </location>
</feature>
<evidence type="ECO:0000256" key="1">
    <source>
        <dbReference type="ARBA" id="ARBA00022737"/>
    </source>
</evidence>
<dbReference type="InterPro" id="IPR036770">
    <property type="entry name" value="Ankyrin_rpt-contain_sf"/>
</dbReference>
<organism evidence="4 5">
    <name type="scientific">Mytilus edulis</name>
    <name type="common">Blue mussel</name>
    <dbReference type="NCBI Taxonomy" id="6550"/>
    <lineage>
        <taxon>Eukaryota</taxon>
        <taxon>Metazoa</taxon>
        <taxon>Spiralia</taxon>
        <taxon>Lophotrochozoa</taxon>
        <taxon>Mollusca</taxon>
        <taxon>Bivalvia</taxon>
        <taxon>Autobranchia</taxon>
        <taxon>Pteriomorphia</taxon>
        <taxon>Mytilida</taxon>
        <taxon>Mytiloidea</taxon>
        <taxon>Mytilidae</taxon>
        <taxon>Mytilinae</taxon>
        <taxon>Mytilus</taxon>
    </lineage>
</organism>
<evidence type="ECO:0000256" key="3">
    <source>
        <dbReference type="PROSITE-ProRule" id="PRU00023"/>
    </source>
</evidence>
<name>A0A8S3TSN2_MYTED</name>
<gene>
    <name evidence="4" type="ORF">MEDL_47005</name>
</gene>
<evidence type="ECO:0000313" key="4">
    <source>
        <dbReference type="EMBL" id="CAG2234370.1"/>
    </source>
</evidence>
<reference evidence="4" key="1">
    <citation type="submission" date="2021-03" db="EMBL/GenBank/DDBJ databases">
        <authorList>
            <person name="Bekaert M."/>
        </authorList>
    </citation>
    <scope>NUCLEOTIDE SEQUENCE</scope>
</reference>
<feature type="repeat" description="ANK" evidence="3">
    <location>
        <begin position="435"/>
        <end position="467"/>
    </location>
</feature>
<dbReference type="Pfam" id="PF00023">
    <property type="entry name" value="Ank"/>
    <property type="match status" value="1"/>
</dbReference>